<evidence type="ECO:0000313" key="3">
    <source>
        <dbReference type="EMBL" id="KAI5075028.1"/>
    </source>
</evidence>
<evidence type="ECO:0000256" key="2">
    <source>
        <dbReference type="PROSITE-ProRule" id="PRU00708"/>
    </source>
</evidence>
<dbReference type="PANTHER" id="PTHR47926:SF382">
    <property type="entry name" value="PENTACOTRIPEPTIDE-REPEAT REGION OF PRORP DOMAIN-CONTAINING PROTEIN"/>
    <property type="match status" value="1"/>
</dbReference>
<dbReference type="Gene3D" id="1.25.40.10">
    <property type="entry name" value="Tetratricopeptide repeat domain"/>
    <property type="match status" value="7"/>
</dbReference>
<dbReference type="Pfam" id="PF01535">
    <property type="entry name" value="PPR"/>
    <property type="match status" value="11"/>
</dbReference>
<evidence type="ECO:0008006" key="5">
    <source>
        <dbReference type="Google" id="ProtNLM"/>
    </source>
</evidence>
<proteinExistence type="predicted"/>
<feature type="repeat" description="PPR" evidence="2">
    <location>
        <begin position="522"/>
        <end position="552"/>
    </location>
</feature>
<keyword evidence="4" id="KW-1185">Reference proteome</keyword>
<evidence type="ECO:0000313" key="4">
    <source>
        <dbReference type="Proteomes" id="UP000886520"/>
    </source>
</evidence>
<keyword evidence="1" id="KW-0677">Repeat</keyword>
<gene>
    <name evidence="3" type="ORF">GOP47_0010989</name>
</gene>
<dbReference type="OrthoDB" id="10393803at2759"/>
<dbReference type="NCBIfam" id="TIGR00756">
    <property type="entry name" value="PPR"/>
    <property type="match status" value="4"/>
</dbReference>
<dbReference type="InterPro" id="IPR002885">
    <property type="entry name" value="PPR_rpt"/>
</dbReference>
<dbReference type="EMBL" id="JABFUD020000010">
    <property type="protein sequence ID" value="KAI5075028.1"/>
    <property type="molecule type" value="Genomic_DNA"/>
</dbReference>
<sequence>MCHSQQAFFRLIHQECCSWNSQIIQYVRDGNLRDALSLYKDIRYKISVHPDASTYVCLLKACAKLKDLDMGQQLSEDIFATRLLETDTYIASSLVNMYAKCNSLGKAQEVFDKLFTHDVVSWTALMSGYVECGHGEEALNCFERLQQEGVSPNPYTYLCGLKACSGLRDTDKGRHLHGEIVEKGWERVDVLGNILVDLYSKFGKLSSARSVFDWLQSPDVVSWTALIGGYAEKGDAEEALALLQEMEGNGIVPNSHTCVCSLKVCANMGATTKGQEIHSHICTMGLETQLLVGSALVNMYGKCGFLSEAQYVFNDILDRDSVLWTALIGGYAEHGYGEEVLYYYEQMLVKSYDSNPITLICALKACGSTGAINAGHNLHSEILKKGLENEFFIGNSLVCMYADCYLFETAEVVICKLSLRDVVAWNTLLTGYVDFGCNEQALECFERMQYDFLSLDPVSCVGALKACGWLGNATIGQDIHIRILKIGFEMDLIVGSTLVDMYMKCGLFAEALEVFDTLTSHDVVSWTALITGYVYCGHGDEALFVFERMLHECACVNAVTFVSSLRACAHIRAIVKGREMHAMVVKRGLEGEPFVGSSLVDMYTKCGMLSEAHDVYLKLQVADHISGTALTSGYIEQGCGEKALDCLQELQDKGVLMNVVALGCGLKACGLLGALVKGQQMHADLIMRGYEEDPLIGLTLVAMYAKCASMREAQDTFDKLAITDMVLWNVLIAGYAQIAESEDVTLHFATMLQKGICPDSATFVHILNSCSDVGLIDIGQMFFLLLSHEYASIVIPDHYTCIIDIFGRVGRIERALAIIQDMPFHPQAVLWHIVLGACQRNKDVDLGRHAFKHAAILNHNDTAAYVLMSNLYADSSSKVLGC</sequence>
<feature type="repeat" description="PPR" evidence="2">
    <location>
        <begin position="219"/>
        <end position="253"/>
    </location>
</feature>
<name>A0A9D4UW01_ADICA</name>
<dbReference type="AlphaFoldDB" id="A0A9D4UW01"/>
<evidence type="ECO:0000256" key="1">
    <source>
        <dbReference type="ARBA" id="ARBA00022737"/>
    </source>
</evidence>
<dbReference type="InterPro" id="IPR046960">
    <property type="entry name" value="PPR_At4g14850-like_plant"/>
</dbReference>
<dbReference type="GO" id="GO:0009451">
    <property type="term" value="P:RNA modification"/>
    <property type="evidence" value="ECO:0007669"/>
    <property type="project" value="InterPro"/>
</dbReference>
<dbReference type="Pfam" id="PF13041">
    <property type="entry name" value="PPR_2"/>
    <property type="match status" value="2"/>
</dbReference>
<accession>A0A9D4UW01</accession>
<dbReference type="FunFam" id="1.25.40.10:FF:000031">
    <property type="entry name" value="Pentatricopeptide repeat-containing protein mitochondrial"/>
    <property type="match status" value="2"/>
</dbReference>
<feature type="repeat" description="PPR" evidence="2">
    <location>
        <begin position="118"/>
        <end position="152"/>
    </location>
</feature>
<comment type="caution">
    <text evidence="3">The sequence shown here is derived from an EMBL/GenBank/DDBJ whole genome shotgun (WGS) entry which is preliminary data.</text>
</comment>
<dbReference type="Proteomes" id="UP000886520">
    <property type="component" value="Chromosome 10"/>
</dbReference>
<feature type="repeat" description="PPR" evidence="2">
    <location>
        <begin position="724"/>
        <end position="758"/>
    </location>
</feature>
<dbReference type="PANTHER" id="PTHR47926">
    <property type="entry name" value="PENTATRICOPEPTIDE REPEAT-CONTAINING PROTEIN"/>
    <property type="match status" value="1"/>
</dbReference>
<dbReference type="GO" id="GO:0003723">
    <property type="term" value="F:RNA binding"/>
    <property type="evidence" value="ECO:0007669"/>
    <property type="project" value="InterPro"/>
</dbReference>
<dbReference type="GO" id="GO:0048731">
    <property type="term" value="P:system development"/>
    <property type="evidence" value="ECO:0007669"/>
    <property type="project" value="UniProtKB-ARBA"/>
</dbReference>
<dbReference type="FunFam" id="1.25.40.10:FF:000158">
    <property type="entry name" value="pentatricopeptide repeat-containing protein At2g33680"/>
    <property type="match status" value="1"/>
</dbReference>
<feature type="repeat" description="PPR" evidence="2">
    <location>
        <begin position="320"/>
        <end position="354"/>
    </location>
</feature>
<dbReference type="InterPro" id="IPR011990">
    <property type="entry name" value="TPR-like_helical_dom_sf"/>
</dbReference>
<protein>
    <recommendedName>
        <fullName evidence="5">Pentatricopeptide repeat-containing protein</fullName>
    </recommendedName>
</protein>
<dbReference type="PROSITE" id="PS51375">
    <property type="entry name" value="PPR"/>
    <property type="match status" value="6"/>
</dbReference>
<reference evidence="3" key="1">
    <citation type="submission" date="2021-01" db="EMBL/GenBank/DDBJ databases">
        <title>Adiantum capillus-veneris genome.</title>
        <authorList>
            <person name="Fang Y."/>
            <person name="Liao Q."/>
        </authorList>
    </citation>
    <scope>NUCLEOTIDE SEQUENCE</scope>
    <source>
        <strain evidence="3">H3</strain>
        <tissue evidence="3">Leaf</tissue>
    </source>
</reference>
<feature type="repeat" description="PPR" evidence="2">
    <location>
        <begin position="421"/>
        <end position="455"/>
    </location>
</feature>
<organism evidence="3 4">
    <name type="scientific">Adiantum capillus-veneris</name>
    <name type="common">Maidenhair fern</name>
    <dbReference type="NCBI Taxonomy" id="13818"/>
    <lineage>
        <taxon>Eukaryota</taxon>
        <taxon>Viridiplantae</taxon>
        <taxon>Streptophyta</taxon>
        <taxon>Embryophyta</taxon>
        <taxon>Tracheophyta</taxon>
        <taxon>Polypodiopsida</taxon>
        <taxon>Polypodiidae</taxon>
        <taxon>Polypodiales</taxon>
        <taxon>Pteridineae</taxon>
        <taxon>Pteridaceae</taxon>
        <taxon>Vittarioideae</taxon>
        <taxon>Adiantum</taxon>
    </lineage>
</organism>
<dbReference type="FunFam" id="1.25.40.10:FF:000344">
    <property type="entry name" value="Pentatricopeptide repeat-containing protein"/>
    <property type="match status" value="1"/>
</dbReference>